<accession>A0A8H3PJE5</accession>
<evidence type="ECO:0000259" key="3">
    <source>
        <dbReference type="Pfam" id="PF11790"/>
    </source>
</evidence>
<dbReference type="PANTHER" id="PTHR34154:SF3">
    <property type="entry name" value="ALKALI-SENSITIVE LINKAGE PROTEIN 1"/>
    <property type="match status" value="1"/>
</dbReference>
<dbReference type="InterPro" id="IPR024655">
    <property type="entry name" value="Asl1_glyco_hydro_catalytic"/>
</dbReference>
<feature type="compositionally biased region" description="Low complexity" evidence="1">
    <location>
        <begin position="68"/>
        <end position="97"/>
    </location>
</feature>
<keyword evidence="2" id="KW-0732">Signal</keyword>
<comment type="caution">
    <text evidence="4">The sequence shown here is derived from an EMBL/GenBank/DDBJ whole genome shotgun (WGS) entry which is preliminary data.</text>
</comment>
<feature type="region of interest" description="Disordered" evidence="1">
    <location>
        <begin position="54"/>
        <end position="104"/>
    </location>
</feature>
<name>A0A8H3PJE5_9LECA</name>
<proteinExistence type="predicted"/>
<dbReference type="Gene3D" id="3.20.20.80">
    <property type="entry name" value="Glycosidases"/>
    <property type="match status" value="1"/>
</dbReference>
<organism evidence="4 5">
    <name type="scientific">Imshaugia aleurites</name>
    <dbReference type="NCBI Taxonomy" id="172621"/>
    <lineage>
        <taxon>Eukaryota</taxon>
        <taxon>Fungi</taxon>
        <taxon>Dikarya</taxon>
        <taxon>Ascomycota</taxon>
        <taxon>Pezizomycotina</taxon>
        <taxon>Lecanoromycetes</taxon>
        <taxon>OSLEUM clade</taxon>
        <taxon>Lecanoromycetidae</taxon>
        <taxon>Lecanorales</taxon>
        <taxon>Lecanorineae</taxon>
        <taxon>Parmeliaceae</taxon>
        <taxon>Imshaugia</taxon>
    </lineage>
</organism>
<dbReference type="EMBL" id="CAJPDT010000182">
    <property type="protein sequence ID" value="CAF9942348.1"/>
    <property type="molecule type" value="Genomic_DNA"/>
</dbReference>
<dbReference type="InterPro" id="IPR017853">
    <property type="entry name" value="GH"/>
</dbReference>
<feature type="chain" id="PRO_5033986960" description="Asl1-like glycosyl hydrolase catalytic domain-containing protein" evidence="2">
    <location>
        <begin position="19"/>
        <end position="363"/>
    </location>
</feature>
<keyword evidence="5" id="KW-1185">Reference proteome</keyword>
<dbReference type="OrthoDB" id="5959761at2759"/>
<evidence type="ECO:0000256" key="1">
    <source>
        <dbReference type="SAM" id="MobiDB-lite"/>
    </source>
</evidence>
<evidence type="ECO:0000313" key="5">
    <source>
        <dbReference type="Proteomes" id="UP000664534"/>
    </source>
</evidence>
<gene>
    <name evidence="4" type="ORF">IMSHALPRED_003628</name>
</gene>
<feature type="domain" description="Asl1-like glycosyl hydrolase catalytic" evidence="3">
    <location>
        <begin position="146"/>
        <end position="359"/>
    </location>
</feature>
<protein>
    <recommendedName>
        <fullName evidence="3">Asl1-like glycosyl hydrolase catalytic domain-containing protein</fullName>
    </recommendedName>
</protein>
<evidence type="ECO:0000256" key="2">
    <source>
        <dbReference type="SAM" id="SignalP"/>
    </source>
</evidence>
<dbReference type="PANTHER" id="PTHR34154">
    <property type="entry name" value="ALKALI-SENSITIVE LINKAGE PROTEIN 1"/>
    <property type="match status" value="1"/>
</dbReference>
<feature type="compositionally biased region" description="Polar residues" evidence="1">
    <location>
        <begin position="54"/>
        <end position="64"/>
    </location>
</feature>
<sequence>MENSSIVCILFLLLLVRAAPQSSPACDKVPANPAAGQIPAQYLRIAGCGDSAAHSSNKRISNGTRPDLNNASASATASTALTDPQTPSTNVTTPNSSGGKCPVGFRNTVFNTGAPRNAGWPQTTWNSLTSNGVDDWIGFALGYLNTTSTYNTNSGPAATIPSLDAAQIHQVMDPTQVSAAVQLLQSNPPQYLTLFNEPDYSYQGLTPLTSATDAAHDLQPLFAASHPNTTYLSPALANANSDWLPTFRDSCNGCMSQIPIIAMHLYNQDTNAALALIEQLHATWLDKRIWITELAPGAGDCTLDTAGIIAWLNTLIPQIAALGYVDRIFWNCGESSSGSTCKTDLTNDDGSPTDILKAYSDIC</sequence>
<dbReference type="InterPro" id="IPR053183">
    <property type="entry name" value="ASL1"/>
</dbReference>
<dbReference type="Proteomes" id="UP000664534">
    <property type="component" value="Unassembled WGS sequence"/>
</dbReference>
<reference evidence="4" key="1">
    <citation type="submission" date="2021-03" db="EMBL/GenBank/DDBJ databases">
        <authorList>
            <person name="Tagirdzhanova G."/>
        </authorList>
    </citation>
    <scope>NUCLEOTIDE SEQUENCE</scope>
</reference>
<dbReference type="SUPFAM" id="SSF51445">
    <property type="entry name" value="(Trans)glycosidases"/>
    <property type="match status" value="1"/>
</dbReference>
<feature type="signal peptide" evidence="2">
    <location>
        <begin position="1"/>
        <end position="18"/>
    </location>
</feature>
<dbReference type="AlphaFoldDB" id="A0A8H3PJE5"/>
<evidence type="ECO:0000313" key="4">
    <source>
        <dbReference type="EMBL" id="CAF9942348.1"/>
    </source>
</evidence>
<dbReference type="Pfam" id="PF11790">
    <property type="entry name" value="Glyco_hydro_cc"/>
    <property type="match status" value="1"/>
</dbReference>